<evidence type="ECO:0000256" key="5">
    <source>
        <dbReference type="SAM" id="SignalP"/>
    </source>
</evidence>
<reference evidence="7 8" key="1">
    <citation type="submission" date="2017-08" db="EMBL/GenBank/DDBJ databases">
        <title>Aliifodinibius alkalisoli sp. nov., isolated from saline alkaline soil.</title>
        <authorList>
            <person name="Liu D."/>
            <person name="Zhang G."/>
        </authorList>
    </citation>
    <scope>NUCLEOTIDE SEQUENCE [LARGE SCALE GENOMIC DNA]</scope>
    <source>
        <strain evidence="7 8">WN023</strain>
    </source>
</reference>
<evidence type="ECO:0000313" key="7">
    <source>
        <dbReference type="EMBL" id="PAU95810.1"/>
    </source>
</evidence>
<dbReference type="InterPro" id="IPR000866">
    <property type="entry name" value="AhpC/TSA"/>
</dbReference>
<feature type="domain" description="Thioredoxin" evidence="6">
    <location>
        <begin position="236"/>
        <end position="378"/>
    </location>
</feature>
<dbReference type="Proteomes" id="UP000218831">
    <property type="component" value="Unassembled WGS sequence"/>
</dbReference>
<keyword evidence="5" id="KW-0732">Signal</keyword>
<dbReference type="InterPro" id="IPR036249">
    <property type="entry name" value="Thioredoxin-like_sf"/>
</dbReference>
<dbReference type="EMBL" id="NSKE01000001">
    <property type="protein sequence ID" value="PAU95810.1"/>
    <property type="molecule type" value="Genomic_DNA"/>
</dbReference>
<gene>
    <name evidence="7" type="ORF">CK503_01760</name>
</gene>
<dbReference type="PROSITE" id="PS51352">
    <property type="entry name" value="THIOREDOXIN_2"/>
    <property type="match status" value="1"/>
</dbReference>
<proteinExistence type="predicted"/>
<keyword evidence="3" id="KW-1015">Disulfide bond</keyword>
<dbReference type="AlphaFoldDB" id="A0A2A2GF41"/>
<comment type="caution">
    <text evidence="7">The sequence shown here is derived from an EMBL/GenBank/DDBJ whole genome shotgun (WGS) entry which is preliminary data.</text>
</comment>
<keyword evidence="4" id="KW-0676">Redox-active center</keyword>
<keyword evidence="2" id="KW-0201">Cytochrome c-type biogenesis</keyword>
<dbReference type="Pfam" id="PF00578">
    <property type="entry name" value="AhpC-TSA"/>
    <property type="match status" value="1"/>
</dbReference>
<dbReference type="InterPro" id="IPR013766">
    <property type="entry name" value="Thioredoxin_domain"/>
</dbReference>
<organism evidence="7 8">
    <name type="scientific">Fodinibius salipaludis</name>
    <dbReference type="NCBI Taxonomy" id="2032627"/>
    <lineage>
        <taxon>Bacteria</taxon>
        <taxon>Pseudomonadati</taxon>
        <taxon>Balneolota</taxon>
        <taxon>Balneolia</taxon>
        <taxon>Balneolales</taxon>
        <taxon>Balneolaceae</taxon>
        <taxon>Fodinibius</taxon>
    </lineage>
</organism>
<dbReference type="SUPFAM" id="SSF52833">
    <property type="entry name" value="Thioredoxin-like"/>
    <property type="match status" value="1"/>
</dbReference>
<evidence type="ECO:0000256" key="2">
    <source>
        <dbReference type="ARBA" id="ARBA00022748"/>
    </source>
</evidence>
<sequence>MISKTSLTLIAVSIVLCISCTAEKNEAVFSVKGKLNNIDTEQVLLYQAKGLNANQFDVMDTLSIDADSTFSSSYSLEPHYYRLSIHDSLHVPFIADSGQQITMNIPAEGEYEVSGSPDTELFEEYEKFRMEVLRETVYPVRGQLDDLREENNPEDAERIEKLGERVLKAEESYRDTLIHAVKKMGTSIAIYPTMVRWKGDKHIDYYEGLAADFSEQHKGLEVAELVSEKIRTLKQVSIGDKVSEIVAPDTSGVERSLYNNLGKYTLIDFFGSWCGPCRSESDHLGKMYDQYNSSGFEIFGFGIEYEKDRWIRAINKDNRTWINVSTVDGYSNDIAEAYSITAIPKNFLVDENGIIIAKDIHGQELKEKLEELFSEQSQ</sequence>
<dbReference type="PANTHER" id="PTHR42852:SF6">
    <property type="entry name" value="THIOL:DISULFIDE INTERCHANGE PROTEIN DSBE"/>
    <property type="match status" value="1"/>
</dbReference>
<evidence type="ECO:0000259" key="6">
    <source>
        <dbReference type="PROSITE" id="PS51352"/>
    </source>
</evidence>
<accession>A0A2A2GF41</accession>
<dbReference type="InterPro" id="IPR017937">
    <property type="entry name" value="Thioredoxin_CS"/>
</dbReference>
<evidence type="ECO:0000256" key="3">
    <source>
        <dbReference type="ARBA" id="ARBA00023157"/>
    </source>
</evidence>
<evidence type="ECO:0000256" key="4">
    <source>
        <dbReference type="ARBA" id="ARBA00023284"/>
    </source>
</evidence>
<evidence type="ECO:0000256" key="1">
    <source>
        <dbReference type="ARBA" id="ARBA00004196"/>
    </source>
</evidence>
<dbReference type="PANTHER" id="PTHR42852">
    <property type="entry name" value="THIOL:DISULFIDE INTERCHANGE PROTEIN DSBE"/>
    <property type="match status" value="1"/>
</dbReference>
<dbReference type="InterPro" id="IPR025380">
    <property type="entry name" value="DUF4369"/>
</dbReference>
<name>A0A2A2GF41_9BACT</name>
<dbReference type="InterPro" id="IPR050553">
    <property type="entry name" value="Thioredoxin_ResA/DsbE_sf"/>
</dbReference>
<feature type="chain" id="PRO_5013262809" description="Thioredoxin domain-containing protein" evidence="5">
    <location>
        <begin position="25"/>
        <end position="378"/>
    </location>
</feature>
<dbReference type="CDD" id="cd02966">
    <property type="entry name" value="TlpA_like_family"/>
    <property type="match status" value="1"/>
</dbReference>
<dbReference type="GO" id="GO:0017004">
    <property type="term" value="P:cytochrome complex assembly"/>
    <property type="evidence" value="ECO:0007669"/>
    <property type="project" value="UniProtKB-KW"/>
</dbReference>
<protein>
    <recommendedName>
        <fullName evidence="6">Thioredoxin domain-containing protein</fullName>
    </recommendedName>
</protein>
<comment type="subcellular location">
    <subcellularLocation>
        <location evidence="1">Cell envelope</location>
    </subcellularLocation>
</comment>
<keyword evidence="8" id="KW-1185">Reference proteome</keyword>
<dbReference type="Pfam" id="PF14289">
    <property type="entry name" value="DUF4369"/>
    <property type="match status" value="1"/>
</dbReference>
<dbReference type="Gene3D" id="3.40.30.10">
    <property type="entry name" value="Glutaredoxin"/>
    <property type="match status" value="1"/>
</dbReference>
<dbReference type="GO" id="GO:0030313">
    <property type="term" value="C:cell envelope"/>
    <property type="evidence" value="ECO:0007669"/>
    <property type="project" value="UniProtKB-SubCell"/>
</dbReference>
<evidence type="ECO:0000313" key="8">
    <source>
        <dbReference type="Proteomes" id="UP000218831"/>
    </source>
</evidence>
<dbReference type="PROSITE" id="PS00194">
    <property type="entry name" value="THIOREDOXIN_1"/>
    <property type="match status" value="1"/>
</dbReference>
<feature type="signal peptide" evidence="5">
    <location>
        <begin position="1"/>
        <end position="24"/>
    </location>
</feature>